<feature type="region of interest" description="Disordered" evidence="1">
    <location>
        <begin position="1"/>
        <end position="25"/>
    </location>
</feature>
<reference evidence="2" key="1">
    <citation type="submission" date="2014-09" db="EMBL/GenBank/DDBJ databases">
        <authorList>
            <person name="Magalhaes I.L.F."/>
            <person name="Oliveira U."/>
            <person name="Santos F.R."/>
            <person name="Vidigal T.H.D.A."/>
            <person name="Brescovit A.D."/>
            <person name="Santos A.J."/>
        </authorList>
    </citation>
    <scope>NUCLEOTIDE SEQUENCE</scope>
    <source>
        <tissue evidence="2">Shoot tissue taken approximately 20 cm above the soil surface</tissue>
    </source>
</reference>
<dbReference type="EMBL" id="GBRH01170226">
    <property type="protein sequence ID" value="JAE27670.1"/>
    <property type="molecule type" value="Transcribed_RNA"/>
</dbReference>
<protein>
    <submittedName>
        <fullName evidence="2">Uncharacterized protein</fullName>
    </submittedName>
</protein>
<reference evidence="2" key="2">
    <citation type="journal article" date="2015" name="Data Brief">
        <title>Shoot transcriptome of the giant reed, Arundo donax.</title>
        <authorList>
            <person name="Barrero R.A."/>
            <person name="Guerrero F.D."/>
            <person name="Moolhuijzen P."/>
            <person name="Goolsby J.A."/>
            <person name="Tidwell J."/>
            <person name="Bellgard S.E."/>
            <person name="Bellgard M.I."/>
        </authorList>
    </citation>
    <scope>NUCLEOTIDE SEQUENCE</scope>
    <source>
        <tissue evidence="2">Shoot tissue taken approximately 20 cm above the soil surface</tissue>
    </source>
</reference>
<name>A0A0A9GRA9_ARUDO</name>
<organism evidence="2">
    <name type="scientific">Arundo donax</name>
    <name type="common">Giant reed</name>
    <name type="synonym">Donax arundinaceus</name>
    <dbReference type="NCBI Taxonomy" id="35708"/>
    <lineage>
        <taxon>Eukaryota</taxon>
        <taxon>Viridiplantae</taxon>
        <taxon>Streptophyta</taxon>
        <taxon>Embryophyta</taxon>
        <taxon>Tracheophyta</taxon>
        <taxon>Spermatophyta</taxon>
        <taxon>Magnoliopsida</taxon>
        <taxon>Liliopsida</taxon>
        <taxon>Poales</taxon>
        <taxon>Poaceae</taxon>
        <taxon>PACMAD clade</taxon>
        <taxon>Arundinoideae</taxon>
        <taxon>Arundineae</taxon>
        <taxon>Arundo</taxon>
    </lineage>
</organism>
<sequence length="25" mass="2472">MASAAAAPLSHSTTLTSSAAQKGRR</sequence>
<evidence type="ECO:0000313" key="2">
    <source>
        <dbReference type="EMBL" id="JAE27670.1"/>
    </source>
</evidence>
<proteinExistence type="predicted"/>
<evidence type="ECO:0000256" key="1">
    <source>
        <dbReference type="SAM" id="MobiDB-lite"/>
    </source>
</evidence>
<dbReference type="AlphaFoldDB" id="A0A0A9GRA9"/>
<accession>A0A0A9GRA9</accession>